<feature type="domain" description="MAM" evidence="1">
    <location>
        <begin position="2234"/>
        <end position="2398"/>
    </location>
</feature>
<feature type="domain" description="MAM" evidence="1">
    <location>
        <begin position="814"/>
        <end position="977"/>
    </location>
</feature>
<feature type="domain" description="MAM" evidence="1">
    <location>
        <begin position="176"/>
        <end position="326"/>
    </location>
</feature>
<feature type="domain" description="MAM" evidence="1">
    <location>
        <begin position="328"/>
        <end position="492"/>
    </location>
</feature>
<feature type="domain" description="MAM" evidence="1">
    <location>
        <begin position="2055"/>
        <end position="2228"/>
    </location>
</feature>
<dbReference type="InterPro" id="IPR013320">
    <property type="entry name" value="ConA-like_dom_sf"/>
</dbReference>
<feature type="domain" description="MAM" evidence="1">
    <location>
        <begin position="21"/>
        <end position="171"/>
    </location>
</feature>
<dbReference type="CDD" id="cd06263">
    <property type="entry name" value="MAM"/>
    <property type="match status" value="14"/>
</dbReference>
<feature type="domain" description="MAM" evidence="1">
    <location>
        <begin position="2400"/>
        <end position="2566"/>
    </location>
</feature>
<feature type="domain" description="MAM" evidence="1">
    <location>
        <begin position="658"/>
        <end position="812"/>
    </location>
</feature>
<dbReference type="SUPFAM" id="SSF49899">
    <property type="entry name" value="Concanavalin A-like lectins/glucanases"/>
    <property type="match status" value="16"/>
</dbReference>
<accession>A0A3M7PGF9</accession>
<dbReference type="GO" id="GO:0016020">
    <property type="term" value="C:membrane"/>
    <property type="evidence" value="ECO:0007669"/>
    <property type="project" value="InterPro"/>
</dbReference>
<feature type="domain" description="MAM" evidence="1">
    <location>
        <begin position="1533"/>
        <end position="1698"/>
    </location>
</feature>
<keyword evidence="3" id="KW-1185">Reference proteome</keyword>
<protein>
    <submittedName>
        <fullName evidence="2">MAM and LDL-receptor class A domain-containing 2-like</fullName>
    </submittedName>
</protein>
<dbReference type="STRING" id="10195.A0A3M7PGF9"/>
<feature type="domain" description="MAM" evidence="1">
    <location>
        <begin position="1865"/>
        <end position="2032"/>
    </location>
</feature>
<feature type="domain" description="MAM" evidence="1">
    <location>
        <begin position="505"/>
        <end position="653"/>
    </location>
</feature>
<comment type="caution">
    <text evidence="2">The sequence shown here is derived from an EMBL/GenBank/DDBJ whole genome shotgun (WGS) entry which is preliminary data.</text>
</comment>
<dbReference type="PANTHER" id="PTHR23282">
    <property type="entry name" value="APICAL ENDOSOMAL GLYCOPROTEIN PRECURSOR"/>
    <property type="match status" value="1"/>
</dbReference>
<feature type="domain" description="MAM" evidence="1">
    <location>
        <begin position="2767"/>
        <end position="2807"/>
    </location>
</feature>
<proteinExistence type="predicted"/>
<dbReference type="PANTHER" id="PTHR23282:SF142">
    <property type="entry name" value="MAM DOMAIN-CONTAINING PROTEIN"/>
    <property type="match status" value="1"/>
</dbReference>
<evidence type="ECO:0000313" key="2">
    <source>
        <dbReference type="EMBL" id="RMZ97804.1"/>
    </source>
</evidence>
<name>A0A3M7PGF9_BRAPC</name>
<dbReference type="EMBL" id="REGN01011161">
    <property type="protein sequence ID" value="RMZ97804.1"/>
    <property type="molecule type" value="Genomic_DNA"/>
</dbReference>
<feature type="domain" description="MAM" evidence="1">
    <location>
        <begin position="1337"/>
        <end position="1505"/>
    </location>
</feature>
<feature type="domain" description="MAM" evidence="1">
    <location>
        <begin position="1009"/>
        <end position="1173"/>
    </location>
</feature>
<dbReference type="Pfam" id="PF00629">
    <property type="entry name" value="MAM"/>
    <property type="match status" value="16"/>
</dbReference>
<dbReference type="PROSITE" id="PS50060">
    <property type="entry name" value="MAM_2"/>
    <property type="match status" value="17"/>
</dbReference>
<dbReference type="Proteomes" id="UP000276133">
    <property type="component" value="Unassembled WGS sequence"/>
</dbReference>
<sequence>MNDIRSNLKTLLIAFGQTSELDCDFDTDLCKWKDYSSSGISWKRTKTSNYNRPGNFPVGDHTQGQNGYYSQLRSGYFRRKNFAQACFSVWYFIQGSSIPSFSIYLMKDFIKEPNPRFFKLGYQGRGWNLAKVSLDLEYQTDYSIIIEGTPASYSGVVAIDDALYKEEPCELDETTINCDFETDFICGYRTDSTQRISWNRFTGQTITIETGPPNDVTTGTIFGHFMLFEPTSPSSVSGSKAILISPSGNDPSGTGCLEFYYNANGRHTRIFTTSGDQGRPWRIVRRDIQSRGDFQILFEAIKSNAGPRGDIGLDEIKYTENKKCPNIYECNFEQDCTWQEVTDSNVVQAEWEINVAGTSTTGLGPQRDSQGSTQGYYAFLEPSAPARTGDKAQIVSPVIDDDYCLKFAYYMNGIDAGTINVYTRLINISSTRPLQLKWTLTGSKGSNWLYAQVPLPYQGPYFTFIEGIVGKGYQSYIAIDQITITKETSCKLSPVAAQPSNESTIQCSFEKDTCGWYPDTGIEGFQFIRKQGWFKLNGTGPFFDHTLENGQGWFMAAETENRKDSERARLISASPVRKRTVWFKKSGGDFIQDLWVKTGNQGNRFFVQWNKASFNTRSLNYDSYLAFEVSVTNGEKGHVAIDDLDFSNSYCPSVPNSVSCDFEDSLCGYRTDASLDYYWVAQNGTSNSMNISDHTIQTIYGQYLYAQVAPFTPPPSSKLARLTSITENSSGQKCLSFFYNMFGNDANKLEVLLSYVSSPNSLWSKKIDTKRKWVKQLIDVNSLNKHQILFEATAEGSIALDDIDYKDGPCPSYGDCNFENDDLCLWESDTTVANLQWVVNTGETPTFGTGPTIDHTFGTSKGKYIYVKSIGAMSQEFARIKSYSFDPLTQPFCFEFWYHMVGRDILSLSIYQYFEESNQEKLIWKLSGQQSTQWSRGQIPLVSSERFSIIVEGYADQDPQSDIALDDLAFFNTQCQYSPINAIPSIITTNPLPTTTRTFKPIISSTTSFDCDFESGFCGWKNDDSAQILWENKKASSSASQWQPDTDFTTASSQGSYIIVDSGFPNQNGQKARISSPTLSQPTNSVFCMHFALFMYGDDVGTFNTYLNITDVGMALYFDRIGSQGNKWKMNDLELSYNFNIDFNIVFEAIVGNGARGSFAIDDVRIEEGACKKSICDFEDENICQFENDQSSSFKWLRKSGLGDTSGITPSLDHTFGTALGHYMSIDFTTGVLSGSKAKLLTPLMEGAKKCLQFYYHMRGNEKCTLDIITVKESGSVSQPFWSRFKNNGNIWNVAEVSIKTTERYKIGFQGTVGDNWIGDIAIDDVKIEDRECAPSGFCDFESEDTLCTWSNVEGEDEFDWEEGNGKTSSFGTGPSIDHTFGTIKGTYLFIASSILETSSPRVENDRAILSSMIFDPTPARCLRFWYHMNGNSIGSLQVDILYDNGLRIPIWKLSQDQGDQWLEGTVGFSSNTTYRIYIMGIRGNSYFGDIAIDDISFVDSTCGVQPSEVVGELNSLTTLMPVSTRPPASQQISCTFDNNNICGWINDLSVELKWTLKKGSTTSSETGPSTDVSGNGYYIYLETSNVNKGDTARIISQIVNSTYSKTTNCLTFYYHLYGETIGELNVKLQTVFGIQSESLWSRNEQHGNAWLKAHLNIQPLENNLQYQILMEAIAGDSYTGDVAIDEIEFLPNRKCPPISELDDLCGFVPENTTNKNRWQRAKPLGGLFFDKPNVDNTLQTEQGYYLQSPPVLANNLTSRITTVQFDPQSDGRCLNFYMYSNSAATPLLKIYLKTANQPEKLIFAPSPLQSSNWVQFELEVPVVPVVPYNLIFESVSRYVFTIGYANLGVDDFALKTGPCRKHPGDCTFELEGLCGWSNLKDDVFDWLLHQGPTVSSSTGPSIDHTLNSDKGTFIYIETSSPRKENDIARLASETWSSTNSLCFTFWYNAYGRTIGSLKVYIADSNSTLQNLIWEISGQQSNDSTDWKQGVVSVSYDQDFKLIFEGKVGTSITGDIAIDDIVIIENATSCIRQPSFSEPTTPGPSTSTPGPVNGFDCDFETNFCGWKRESDSYTDWIRKTGETYGGPKVDHTYGTRDKYYIYFESDDYYDYYSWSGWGSGPSRSKIVSPKIFGDAKQCLKFWYYMNGANNGELNVYYRVEKQPGSFVQSAVIWRINTGHGDHWNLAHVQFDGNNQSISNFVIEAYADYYVSGQIAIDDISLIYGDCENQTYSSVDCDFEEEHICGYQPDPFADFNWSRNKGNTLSSNTGPSVDVSTGTKFGYYMYIETSSYNVGEKARLITPTQDFKEGKCLYFWYHAFGKDVGSLNVYNELQTNSSNKPRSLIWSISRDQGDRWFLARIPTNVQTNFKIIFEGVVGKSYLGDVAIDDVKMSKEQCPVTFECDFEDDEFEFCSWINLQNSPDENLKNGTLDNFDWVIDTINDYRGKLAVSNGQKINHYSRLVSEYVPGTSDSGVCIEFYFRFSKYPPTETKLTFSLAEYKKEPVTLWSLTDNQITTQGVYWRFGRFAVNTNESFRIYMDGYVGTDSKEYVAVDSIDMRSGTVGCTVFPLEAQTQVITTTAATTTTVTYPSIAEFDCDFEKACSWSNDPANLFTNWTAKRAVDINDSNSPQNDHTFTYTKFGTFLTLENRNYFPQAKINYISPEMNGTKCVEFWYYMYGIDVGTLSMFRKVTTSSVSQSIWSTKDSSQNSWRFAQASINYILDSTKYSARIEFEFSQPGFNAQLNFKLKGFVAIDDIIVHEGFCKTTDLCTFENPDLCGYTNDPLADTNWIRANSSYSTPTTGPSSDY</sequence>
<feature type="domain" description="MAM" evidence="1">
    <location>
        <begin position="1701"/>
        <end position="1862"/>
    </location>
</feature>
<dbReference type="InterPro" id="IPR000998">
    <property type="entry name" value="MAM_dom"/>
</dbReference>
<evidence type="ECO:0000313" key="3">
    <source>
        <dbReference type="Proteomes" id="UP000276133"/>
    </source>
</evidence>
<keyword evidence="2" id="KW-0675">Receptor</keyword>
<dbReference type="SMART" id="SM00137">
    <property type="entry name" value="MAM"/>
    <property type="match status" value="14"/>
</dbReference>
<evidence type="ECO:0000259" key="1">
    <source>
        <dbReference type="PROSITE" id="PS50060"/>
    </source>
</evidence>
<feature type="domain" description="MAM" evidence="1">
    <location>
        <begin position="2594"/>
        <end position="2765"/>
    </location>
</feature>
<reference evidence="2 3" key="1">
    <citation type="journal article" date="2018" name="Sci. Rep.">
        <title>Genomic signatures of local adaptation to the degree of environmental predictability in rotifers.</title>
        <authorList>
            <person name="Franch-Gras L."/>
            <person name="Hahn C."/>
            <person name="Garcia-Roger E.M."/>
            <person name="Carmona M.J."/>
            <person name="Serra M."/>
            <person name="Gomez A."/>
        </authorList>
    </citation>
    <scope>NUCLEOTIDE SEQUENCE [LARGE SCALE GENOMIC DNA]</scope>
    <source>
        <strain evidence="2">HYR1</strain>
    </source>
</reference>
<organism evidence="2 3">
    <name type="scientific">Brachionus plicatilis</name>
    <name type="common">Marine rotifer</name>
    <name type="synonym">Brachionus muelleri</name>
    <dbReference type="NCBI Taxonomy" id="10195"/>
    <lineage>
        <taxon>Eukaryota</taxon>
        <taxon>Metazoa</taxon>
        <taxon>Spiralia</taxon>
        <taxon>Gnathifera</taxon>
        <taxon>Rotifera</taxon>
        <taxon>Eurotatoria</taxon>
        <taxon>Monogononta</taxon>
        <taxon>Pseudotrocha</taxon>
        <taxon>Ploima</taxon>
        <taxon>Brachionidae</taxon>
        <taxon>Brachionus</taxon>
    </lineage>
</organism>
<dbReference type="Gene3D" id="2.60.120.200">
    <property type="match status" value="17"/>
</dbReference>
<feature type="domain" description="MAM" evidence="1">
    <location>
        <begin position="1174"/>
        <end position="1335"/>
    </location>
</feature>
<dbReference type="PRINTS" id="PR00020">
    <property type="entry name" value="MAMDOMAIN"/>
</dbReference>
<gene>
    <name evidence="2" type="ORF">BpHYR1_049250</name>
</gene>
<dbReference type="InterPro" id="IPR051560">
    <property type="entry name" value="MAM_domain-containing"/>
</dbReference>
<dbReference type="OrthoDB" id="412155at2759"/>